<dbReference type="Proteomes" id="UP001501772">
    <property type="component" value="Unassembled WGS sequence"/>
</dbReference>
<keyword evidence="1" id="KW-0812">Transmembrane</keyword>
<proteinExistence type="predicted"/>
<dbReference type="RefSeq" id="WP_344852545.1">
    <property type="nucleotide sequence ID" value="NZ_BAABBY010000008.1"/>
</dbReference>
<dbReference type="InterPro" id="IPR025645">
    <property type="entry name" value="DUF4349"/>
</dbReference>
<comment type="caution">
    <text evidence="3">The sequence shown here is derived from an EMBL/GenBank/DDBJ whole genome shotgun (WGS) entry which is preliminary data.</text>
</comment>
<organism evidence="3 4">
    <name type="scientific">Pedobacter jeongneungensis</name>
    <dbReference type="NCBI Taxonomy" id="947309"/>
    <lineage>
        <taxon>Bacteria</taxon>
        <taxon>Pseudomonadati</taxon>
        <taxon>Bacteroidota</taxon>
        <taxon>Sphingobacteriia</taxon>
        <taxon>Sphingobacteriales</taxon>
        <taxon>Sphingobacteriaceae</taxon>
        <taxon>Pedobacter</taxon>
    </lineage>
</organism>
<feature type="transmembrane region" description="Helical" evidence="1">
    <location>
        <begin position="252"/>
        <end position="273"/>
    </location>
</feature>
<dbReference type="Pfam" id="PF14257">
    <property type="entry name" value="DUF4349"/>
    <property type="match status" value="1"/>
</dbReference>
<accession>A0ABP8BKL3</accession>
<evidence type="ECO:0000259" key="2">
    <source>
        <dbReference type="Pfam" id="PF14257"/>
    </source>
</evidence>
<dbReference type="PROSITE" id="PS51257">
    <property type="entry name" value="PROKAR_LIPOPROTEIN"/>
    <property type="match status" value="1"/>
</dbReference>
<keyword evidence="1" id="KW-0472">Membrane</keyword>
<evidence type="ECO:0000313" key="3">
    <source>
        <dbReference type="EMBL" id="GAA4208738.1"/>
    </source>
</evidence>
<feature type="domain" description="DUF4349" evidence="2">
    <location>
        <begin position="47"/>
        <end position="272"/>
    </location>
</feature>
<protein>
    <recommendedName>
        <fullName evidence="2">DUF4349 domain-containing protein</fullName>
    </recommendedName>
</protein>
<dbReference type="EMBL" id="BAABBY010000008">
    <property type="protein sequence ID" value="GAA4208738.1"/>
    <property type="molecule type" value="Genomic_DNA"/>
</dbReference>
<keyword evidence="4" id="KW-1185">Reference proteome</keyword>
<keyword evidence="1" id="KW-1133">Transmembrane helix</keyword>
<evidence type="ECO:0000256" key="1">
    <source>
        <dbReference type="SAM" id="Phobius"/>
    </source>
</evidence>
<evidence type="ECO:0000313" key="4">
    <source>
        <dbReference type="Proteomes" id="UP001501772"/>
    </source>
</evidence>
<name>A0ABP8BKL3_9SPHI</name>
<reference evidence="4" key="1">
    <citation type="journal article" date="2019" name="Int. J. Syst. Evol. Microbiol.">
        <title>The Global Catalogue of Microorganisms (GCM) 10K type strain sequencing project: providing services to taxonomists for standard genome sequencing and annotation.</title>
        <authorList>
            <consortium name="The Broad Institute Genomics Platform"/>
            <consortium name="The Broad Institute Genome Sequencing Center for Infectious Disease"/>
            <person name="Wu L."/>
            <person name="Ma J."/>
        </authorList>
    </citation>
    <scope>NUCLEOTIDE SEQUENCE [LARGE SCALE GENOMIC DNA]</scope>
    <source>
        <strain evidence="4">JCM 17626</strain>
    </source>
</reference>
<sequence>MKRNIIAIAIVLTIFGCQKENKKYAGADAVESNELNKEISDSTATEKIIKTADMRFRVKDVQQTKEQLSKTIKAEGGTVAEFSIESTIQETDKIKQSTDSLKEITSYRTQGYLVAKVPSDKLDEFTNTIAKMAVFVDNQSMKMDDQSIAYLANKLKVQNRVDAIEKINKVASKKSANVESSLYIKDDYVDKKIENMQIDSRVKFSTITLNFYQDNTVKTMIVANDNLYDYRPAFINRLWLGIVNGWTIFKEIIIAVSNLWMLILIGFVVFFVIKHFIRKNRLATEEATRNIIDRARQ</sequence>
<gene>
    <name evidence="3" type="ORF">GCM10022289_33060</name>
</gene>